<feature type="region of interest" description="Disordered" evidence="1">
    <location>
        <begin position="211"/>
        <end position="243"/>
    </location>
</feature>
<feature type="compositionally biased region" description="Basic and acidic residues" evidence="1">
    <location>
        <begin position="32"/>
        <end position="45"/>
    </location>
</feature>
<sequence length="365" mass="38529">MERLPSMSKSGESSHAISEFEVLGTKIVVRSAPREDVRSAPHEDVINQETEIGSDEGEVVDSLRRSASSAPKIVVDDVVGEGIGHLEEEVGVENVGTSEEEVGVEDVGNPEADKGLDDIAEGDDERVEVESWIDSNANCLGDSDGEEWGCGNGGTEGVIDVEIYVDYGQGKSPEVEPEGDVGRPLESGESSHAISEFEVLGTKIVVRSAPREDVRSAPHEDVINQETEIGSDEGEVVDSLRRSASSAPKIVVDDVVGEGIGHLEEEVGVENVGTSEEEVGVEDVGNPEADKGLDDIAEGDDERVEVESWIDSNANCLGDSDGEEWGCGNGGTEGVIDVEIYVDYGQGKSPEGLVLGEVGPSSQKP</sequence>
<keyword evidence="3" id="KW-1185">Reference proteome</keyword>
<accession>A0A4D6MTY0</accession>
<proteinExistence type="predicted"/>
<feature type="compositionally biased region" description="Basic and acidic residues" evidence="1">
    <location>
        <begin position="211"/>
        <end position="222"/>
    </location>
</feature>
<feature type="region of interest" description="Disordered" evidence="1">
    <location>
        <begin position="32"/>
        <end position="66"/>
    </location>
</feature>
<evidence type="ECO:0000256" key="1">
    <source>
        <dbReference type="SAM" id="MobiDB-lite"/>
    </source>
</evidence>
<protein>
    <submittedName>
        <fullName evidence="2">Uncharacterized protein</fullName>
    </submittedName>
</protein>
<dbReference type="Proteomes" id="UP000501690">
    <property type="component" value="Linkage Group LG8"/>
</dbReference>
<feature type="region of interest" description="Disordered" evidence="1">
    <location>
        <begin position="264"/>
        <end position="295"/>
    </location>
</feature>
<dbReference type="AlphaFoldDB" id="A0A4D6MTY0"/>
<organism evidence="2 3">
    <name type="scientific">Vigna unguiculata</name>
    <name type="common">Cowpea</name>
    <dbReference type="NCBI Taxonomy" id="3917"/>
    <lineage>
        <taxon>Eukaryota</taxon>
        <taxon>Viridiplantae</taxon>
        <taxon>Streptophyta</taxon>
        <taxon>Embryophyta</taxon>
        <taxon>Tracheophyta</taxon>
        <taxon>Spermatophyta</taxon>
        <taxon>Magnoliopsida</taxon>
        <taxon>eudicotyledons</taxon>
        <taxon>Gunneridae</taxon>
        <taxon>Pentapetalae</taxon>
        <taxon>rosids</taxon>
        <taxon>fabids</taxon>
        <taxon>Fabales</taxon>
        <taxon>Fabaceae</taxon>
        <taxon>Papilionoideae</taxon>
        <taxon>50 kb inversion clade</taxon>
        <taxon>NPAAA clade</taxon>
        <taxon>indigoferoid/millettioid clade</taxon>
        <taxon>Phaseoleae</taxon>
        <taxon>Vigna</taxon>
    </lineage>
</organism>
<evidence type="ECO:0000313" key="2">
    <source>
        <dbReference type="EMBL" id="QCE03335.1"/>
    </source>
</evidence>
<dbReference type="EMBL" id="CP039352">
    <property type="protein sequence ID" value="QCE03335.1"/>
    <property type="molecule type" value="Genomic_DNA"/>
</dbReference>
<evidence type="ECO:0000313" key="3">
    <source>
        <dbReference type="Proteomes" id="UP000501690"/>
    </source>
</evidence>
<reference evidence="2 3" key="1">
    <citation type="submission" date="2019-04" db="EMBL/GenBank/DDBJ databases">
        <title>An improved genome assembly and genetic linkage map for asparagus bean, Vigna unguiculata ssp. sesquipedialis.</title>
        <authorList>
            <person name="Xia Q."/>
            <person name="Zhang R."/>
            <person name="Dong Y."/>
        </authorList>
    </citation>
    <scope>NUCLEOTIDE SEQUENCE [LARGE SCALE GENOMIC DNA]</scope>
    <source>
        <tissue evidence="2">Leaf</tissue>
    </source>
</reference>
<feature type="region of interest" description="Disordered" evidence="1">
    <location>
        <begin position="170"/>
        <end position="193"/>
    </location>
</feature>
<feature type="region of interest" description="Disordered" evidence="1">
    <location>
        <begin position="87"/>
        <end position="118"/>
    </location>
</feature>
<name>A0A4D6MTY0_VIGUN</name>
<gene>
    <name evidence="2" type="ORF">DEO72_LG8g1359</name>
</gene>